<keyword evidence="2" id="KW-1185">Reference proteome</keyword>
<proteinExistence type="predicted"/>
<organism evidence="1 2">
    <name type="scientific">Trichothecium roseum</name>
    <dbReference type="NCBI Taxonomy" id="47278"/>
    <lineage>
        <taxon>Eukaryota</taxon>
        <taxon>Fungi</taxon>
        <taxon>Dikarya</taxon>
        <taxon>Ascomycota</taxon>
        <taxon>Pezizomycotina</taxon>
        <taxon>Sordariomycetes</taxon>
        <taxon>Hypocreomycetidae</taxon>
        <taxon>Hypocreales</taxon>
        <taxon>Hypocreales incertae sedis</taxon>
        <taxon>Trichothecium</taxon>
    </lineage>
</organism>
<sequence length="203" mass="22248">MATNGAQALRLKNPAVFICDIQVKFARGIYRFDKIVSTTQKLLKFANSFNIPVHVTTQISAKLGDTVPELASLLKDPPHDKTLFSMCIPSVMKDVPKQSAIALVGIEAHICITQTAIDLRNEGHHVFVIADGVSSANKGEVYIALERLRSESGITVTTSESWMYQCVGDAKHPDFRKLLDIVKSYQNETKATLDVLPPGPGLQ</sequence>
<evidence type="ECO:0000313" key="1">
    <source>
        <dbReference type="EMBL" id="KAI9901897.1"/>
    </source>
</evidence>
<comment type="caution">
    <text evidence="1">The sequence shown here is derived from an EMBL/GenBank/DDBJ whole genome shotgun (WGS) entry which is preliminary data.</text>
</comment>
<evidence type="ECO:0000313" key="2">
    <source>
        <dbReference type="Proteomes" id="UP001163324"/>
    </source>
</evidence>
<dbReference type="EMBL" id="CM047942">
    <property type="protein sequence ID" value="KAI9901897.1"/>
    <property type="molecule type" value="Genomic_DNA"/>
</dbReference>
<accession>A0ACC0V8U5</accession>
<dbReference type="Proteomes" id="UP001163324">
    <property type="component" value="Chromosome 3"/>
</dbReference>
<protein>
    <submittedName>
        <fullName evidence="1">Uncharacterized protein</fullName>
    </submittedName>
</protein>
<reference evidence="1" key="1">
    <citation type="submission" date="2022-10" db="EMBL/GenBank/DDBJ databases">
        <title>Complete Genome of Trichothecium roseum strain YXFP-22015, a Plant Pathogen Isolated from Citrus.</title>
        <authorList>
            <person name="Wang Y."/>
            <person name="Zhu L."/>
        </authorList>
    </citation>
    <scope>NUCLEOTIDE SEQUENCE</scope>
    <source>
        <strain evidence="1">YXFP-22015</strain>
    </source>
</reference>
<gene>
    <name evidence="1" type="ORF">N3K66_003714</name>
</gene>
<name>A0ACC0V8U5_9HYPO</name>